<dbReference type="PANTHER" id="PTHR30399">
    <property type="entry name" value="UNCHARACTERIZED PROTEIN YGJP"/>
    <property type="match status" value="1"/>
</dbReference>
<reference evidence="3" key="1">
    <citation type="journal article" date="2019" name="Int. J. Syst. Evol. Microbiol.">
        <title>The Global Catalogue of Microorganisms (GCM) 10K type strain sequencing project: providing services to taxonomists for standard genome sequencing and annotation.</title>
        <authorList>
            <consortium name="The Broad Institute Genomics Platform"/>
            <consortium name="The Broad Institute Genome Sequencing Center for Infectious Disease"/>
            <person name="Wu L."/>
            <person name="Ma J."/>
        </authorList>
    </citation>
    <scope>NUCLEOTIDE SEQUENCE [LARGE SCALE GENOMIC DNA]</scope>
    <source>
        <strain evidence="3">KCTC 42424</strain>
    </source>
</reference>
<evidence type="ECO:0000313" key="2">
    <source>
        <dbReference type="EMBL" id="MFC3679693.1"/>
    </source>
</evidence>
<dbReference type="InterPro" id="IPR053136">
    <property type="entry name" value="UTP_pyrophosphatase-like"/>
</dbReference>
<protein>
    <submittedName>
        <fullName evidence="2">M48 family metallopeptidase</fullName>
        <ecNumber evidence="2">3.4.24.-</ecNumber>
    </submittedName>
</protein>
<dbReference type="CDD" id="cd07344">
    <property type="entry name" value="M48_yhfN_like"/>
    <property type="match status" value="1"/>
</dbReference>
<evidence type="ECO:0000259" key="1">
    <source>
        <dbReference type="Pfam" id="PF01863"/>
    </source>
</evidence>
<evidence type="ECO:0000313" key="3">
    <source>
        <dbReference type="Proteomes" id="UP001595722"/>
    </source>
</evidence>
<name>A0ABV7VUC5_9GAMM</name>
<dbReference type="RefSeq" id="WP_376865447.1">
    <property type="nucleotide sequence ID" value="NZ_JBHRYB010000005.1"/>
</dbReference>
<dbReference type="Gene3D" id="3.30.2010.10">
    <property type="entry name" value="Metalloproteases ('zincins'), catalytic domain"/>
    <property type="match status" value="1"/>
</dbReference>
<sequence>MLKYINHYPPHLTDPVRQLLERGELGRVLQQRYPQRHSVRSNKALYDYTMALKNRFLRKSAPLNKVEFSDKAPAYNALGLHKRISRAHGGKLVARKEIHIDQRFRDVPEAFLRMIVVHELAHLKEMQHNKAFYNLCCHMEPDYHQLEFDLRVWLTWLDASASE</sequence>
<dbReference type="Proteomes" id="UP001595722">
    <property type="component" value="Unassembled WGS sequence"/>
</dbReference>
<proteinExistence type="predicted"/>
<organism evidence="2 3">
    <name type="scientific">Bacterioplanoides pacificum</name>
    <dbReference type="NCBI Taxonomy" id="1171596"/>
    <lineage>
        <taxon>Bacteria</taxon>
        <taxon>Pseudomonadati</taxon>
        <taxon>Pseudomonadota</taxon>
        <taxon>Gammaproteobacteria</taxon>
        <taxon>Oceanospirillales</taxon>
        <taxon>Oceanospirillaceae</taxon>
        <taxon>Bacterioplanoides</taxon>
    </lineage>
</organism>
<keyword evidence="3" id="KW-1185">Reference proteome</keyword>
<comment type="caution">
    <text evidence="2">The sequence shown here is derived from an EMBL/GenBank/DDBJ whole genome shotgun (WGS) entry which is preliminary data.</text>
</comment>
<feature type="domain" description="YgjP-like metallopeptidase" evidence="1">
    <location>
        <begin position="91"/>
        <end position="150"/>
    </location>
</feature>
<dbReference type="EC" id="3.4.24.-" evidence="2"/>
<dbReference type="GO" id="GO:0016787">
    <property type="term" value="F:hydrolase activity"/>
    <property type="evidence" value="ECO:0007669"/>
    <property type="project" value="UniProtKB-KW"/>
</dbReference>
<dbReference type="InterPro" id="IPR002725">
    <property type="entry name" value="YgjP-like_metallopeptidase"/>
</dbReference>
<gene>
    <name evidence="2" type="ORF">ACFOMG_06170</name>
</gene>
<accession>A0ABV7VUC5</accession>
<dbReference type="EMBL" id="JBHRYB010000005">
    <property type="protein sequence ID" value="MFC3679693.1"/>
    <property type="molecule type" value="Genomic_DNA"/>
</dbReference>
<dbReference type="PANTHER" id="PTHR30399:SF1">
    <property type="entry name" value="UTP PYROPHOSPHATASE"/>
    <property type="match status" value="1"/>
</dbReference>
<dbReference type="Pfam" id="PF01863">
    <property type="entry name" value="YgjP-like"/>
    <property type="match status" value="1"/>
</dbReference>
<keyword evidence="2" id="KW-0378">Hydrolase</keyword>